<dbReference type="GeneID" id="62611778"/>
<dbReference type="EMBL" id="MF805809">
    <property type="protein sequence ID" value="ATI15808.1"/>
    <property type="molecule type" value="Genomic_DNA"/>
</dbReference>
<proteinExistence type="predicted"/>
<dbReference type="Proteomes" id="UP000230824">
    <property type="component" value="Segment"/>
</dbReference>
<dbReference type="KEGG" id="vg:62611778"/>
<reference evidence="1 2" key="1">
    <citation type="submission" date="2017-09" db="EMBL/GenBank/DDBJ databases">
        <title>Phage vB_EcoM_PHB05 against multidrug-resistant shiga toxin-producing Escherichia.</title>
        <authorList>
            <person name="Chen Y."/>
            <person name="Song J."/>
            <person name="Wu B."/>
        </authorList>
    </citation>
    <scope>NUCLEOTIDE SEQUENCE [LARGE SCALE GENOMIC DNA]</scope>
    <source>
        <strain evidence="1">Wastewater</strain>
    </source>
</reference>
<sequence>MKLLCVGLISDFKDVFEKGASYEASELQNGFCDVYGKRLKKNGDHWLGVMSCGHIIVNGVAKFEIIKGEKDD</sequence>
<accession>A0A291LB29</accession>
<evidence type="ECO:0000313" key="2">
    <source>
        <dbReference type="Proteomes" id="UP000230824"/>
    </source>
</evidence>
<name>A0A291LB29_9CAUD</name>
<organism evidence="1 2">
    <name type="scientific">Escherichia phage vB_EcoM_PHB05</name>
    <dbReference type="NCBI Taxonomy" id="2041347"/>
    <lineage>
        <taxon>Viruses</taxon>
        <taxon>Duplodnaviria</taxon>
        <taxon>Heunggongvirae</taxon>
        <taxon>Uroviricota</taxon>
        <taxon>Caudoviricetes</taxon>
        <taxon>Stephanstirmvirinae</taxon>
        <taxon>Justusliebigvirus</taxon>
        <taxon>Justusliebigvirus PHB05</taxon>
    </lineage>
</organism>
<evidence type="ECO:0000313" key="1">
    <source>
        <dbReference type="EMBL" id="ATI15808.1"/>
    </source>
</evidence>
<protein>
    <submittedName>
        <fullName evidence="1">Uncharacterized protein</fullName>
    </submittedName>
</protein>
<keyword evidence="2" id="KW-1185">Reference proteome</keyword>
<dbReference type="RefSeq" id="YP_009984434.1">
    <property type="nucleotide sequence ID" value="NC_052652.1"/>
</dbReference>